<dbReference type="EMBL" id="MN738876">
    <property type="protein sequence ID" value="QHT29273.1"/>
    <property type="molecule type" value="Genomic_DNA"/>
</dbReference>
<keyword evidence="2 5" id="KW-0812">Transmembrane</keyword>
<feature type="transmembrane region" description="Helical" evidence="5">
    <location>
        <begin position="148"/>
        <end position="167"/>
    </location>
</feature>
<dbReference type="Pfam" id="PF00822">
    <property type="entry name" value="PMP22_Claudin"/>
    <property type="match status" value="1"/>
</dbReference>
<proteinExistence type="predicted"/>
<evidence type="ECO:0000256" key="2">
    <source>
        <dbReference type="ARBA" id="ARBA00022692"/>
    </source>
</evidence>
<feature type="transmembrane region" description="Helical" evidence="5">
    <location>
        <begin position="110"/>
        <end position="128"/>
    </location>
</feature>
<evidence type="ECO:0000256" key="1">
    <source>
        <dbReference type="ARBA" id="ARBA00004141"/>
    </source>
</evidence>
<sequence length="172" mass="18541">MNKTVIVSGLCLSAMALELVSIIQPNWGKTSMNMQGISAKANLGLWKKCLTESGAGQKASKCQHIPTGDNKNFPKHSLVACRVLSIMGVVLVFLAMVCMTFCKMHKKLQMGLLALGGVSSIVATIVWSAELLNYKDSDGKKVDLKPDYCLFLNAVGGVLALMASGYLKWSKK</sequence>
<evidence type="ECO:0000313" key="6">
    <source>
        <dbReference type="EMBL" id="QHT29273.1"/>
    </source>
</evidence>
<reference evidence="6" key="1">
    <citation type="journal article" date="2020" name="Nature">
        <title>Giant virus diversity and host interactions through global metagenomics.</title>
        <authorList>
            <person name="Schulz F."/>
            <person name="Roux S."/>
            <person name="Paez-Espino D."/>
            <person name="Jungbluth S."/>
            <person name="Walsh D.A."/>
            <person name="Denef V.J."/>
            <person name="McMahon K.D."/>
            <person name="Konstantinidis K.T."/>
            <person name="Eloe-Fadrosh E.A."/>
            <person name="Kyrpides N.C."/>
            <person name="Woyke T."/>
        </authorList>
    </citation>
    <scope>NUCLEOTIDE SEQUENCE</scope>
    <source>
        <strain evidence="6">GVMAG-M-3300005589-24</strain>
    </source>
</reference>
<protein>
    <submittedName>
        <fullName evidence="6">Uncharacterized protein</fullName>
    </submittedName>
</protein>
<keyword evidence="3 5" id="KW-1133">Transmembrane helix</keyword>
<dbReference type="Gene3D" id="1.20.140.150">
    <property type="match status" value="1"/>
</dbReference>
<name>A0A6C0ELF8_9ZZZZ</name>
<keyword evidence="4 5" id="KW-0472">Membrane</keyword>
<feature type="transmembrane region" description="Helical" evidence="5">
    <location>
        <begin position="77"/>
        <end position="98"/>
    </location>
</feature>
<dbReference type="InterPro" id="IPR004031">
    <property type="entry name" value="PMP22/EMP/MP20/Claudin"/>
</dbReference>
<evidence type="ECO:0000256" key="3">
    <source>
        <dbReference type="ARBA" id="ARBA00022989"/>
    </source>
</evidence>
<dbReference type="GO" id="GO:0016020">
    <property type="term" value="C:membrane"/>
    <property type="evidence" value="ECO:0007669"/>
    <property type="project" value="UniProtKB-SubCell"/>
</dbReference>
<evidence type="ECO:0000256" key="4">
    <source>
        <dbReference type="ARBA" id="ARBA00023136"/>
    </source>
</evidence>
<dbReference type="AlphaFoldDB" id="A0A6C0ELF8"/>
<comment type="subcellular location">
    <subcellularLocation>
        <location evidence="1">Membrane</location>
        <topology evidence="1">Multi-pass membrane protein</topology>
    </subcellularLocation>
</comment>
<accession>A0A6C0ELF8</accession>
<evidence type="ECO:0000256" key="5">
    <source>
        <dbReference type="SAM" id="Phobius"/>
    </source>
</evidence>
<organism evidence="6">
    <name type="scientific">viral metagenome</name>
    <dbReference type="NCBI Taxonomy" id="1070528"/>
    <lineage>
        <taxon>unclassified sequences</taxon>
        <taxon>metagenomes</taxon>
        <taxon>organismal metagenomes</taxon>
    </lineage>
</organism>